<evidence type="ECO:0000313" key="3">
    <source>
        <dbReference type="Proteomes" id="UP000253606"/>
    </source>
</evidence>
<accession>A0A2Z5GAQ8</accession>
<evidence type="ECO:0000256" key="1">
    <source>
        <dbReference type="SAM" id="Phobius"/>
    </source>
</evidence>
<evidence type="ECO:0000313" key="2">
    <source>
        <dbReference type="EMBL" id="AXC15957.1"/>
    </source>
</evidence>
<dbReference type="AlphaFoldDB" id="A0A2Z5GAQ8"/>
<keyword evidence="1" id="KW-1133">Transmembrane helix</keyword>
<keyword evidence="2" id="KW-0614">Plasmid</keyword>
<dbReference type="EMBL" id="CP030841">
    <property type="protein sequence ID" value="AXC15957.1"/>
    <property type="molecule type" value="Genomic_DNA"/>
</dbReference>
<name>A0A2Z5GAQ8_9BACT</name>
<dbReference type="Proteomes" id="UP000253606">
    <property type="component" value="Plasmid pACPOL1"/>
</dbReference>
<feature type="transmembrane region" description="Helical" evidence="1">
    <location>
        <begin position="75"/>
        <end position="94"/>
    </location>
</feature>
<organism evidence="2 3">
    <name type="scientific">Acidisarcina polymorpha</name>
    <dbReference type="NCBI Taxonomy" id="2211140"/>
    <lineage>
        <taxon>Bacteria</taxon>
        <taxon>Pseudomonadati</taxon>
        <taxon>Acidobacteriota</taxon>
        <taxon>Terriglobia</taxon>
        <taxon>Terriglobales</taxon>
        <taxon>Acidobacteriaceae</taxon>
        <taxon>Acidisarcina</taxon>
    </lineage>
</organism>
<keyword evidence="3" id="KW-1185">Reference proteome</keyword>
<sequence length="552" mass="64744">MGLLITILSLLAAVIAVTPRERQLDLRVRFKVLDWAIASIGTLALIGLEFYEFLETHFSFVPPEKSWPTGLTSKNAIYLIFLVVALVIPLRLRFAKLSKRRMSIFRELIEELYWNGNYGELIALLQTHLKSLFRIYRDDFPISRLRAKVYPLAFPHYDPAVIEEILKAVNGPSKTKPRKRRNEFQERLAFRFKRIAWRLLKLLPDGGTAKEDATELIRGIFFAPKFVTALSQTRPYLGLEIFTEFKNTFDRTEFIELFMRELLKDSHSVLFREIRNNQNMSGRRYQLPETNRLLFFLLKDLNFAKDVNIYKPVGDFMLTYLDELAAGTTKDPYNRPSDSEYERNGVWESPLYIGILFFDIMVREALFKGMEWHMWLYYMPLVVKEIEKNYSFDGLGSDHEHYQYPSRYAQLLYRIFRNMRDWILGVQDVPSDQANVKLRRADDEHENGNIPKSSIIAFCESLYTVLVSERIGEKTKASLADMAFEIYFELRASGKYDSYAVSILLAMTHEKSYAKQAPKYRGLLAKFFKEQRIEYRLKRKEEHVDSVQAALK</sequence>
<dbReference type="KEGG" id="abas:ACPOL_6747"/>
<reference evidence="2 3" key="1">
    <citation type="journal article" date="2018" name="Front. Microbiol.">
        <title>Hydrolytic Capabilities as a Key to Environmental Success: Chitinolytic and Cellulolytic Acidobacteria From Acidic Sub-arctic Soils and Boreal Peatlands.</title>
        <authorList>
            <person name="Belova S.E."/>
            <person name="Ravin N.V."/>
            <person name="Pankratov T.A."/>
            <person name="Rakitin A.L."/>
            <person name="Ivanova A.A."/>
            <person name="Beletsky A.V."/>
            <person name="Mardanov A.V."/>
            <person name="Sinninghe Damste J.S."/>
            <person name="Dedysh S.N."/>
        </authorList>
    </citation>
    <scope>NUCLEOTIDE SEQUENCE [LARGE SCALE GENOMIC DNA]</scope>
    <source>
        <strain evidence="2 3">SBC82</strain>
        <plasmid evidence="3">pacpol1</plasmid>
    </source>
</reference>
<proteinExistence type="predicted"/>
<keyword evidence="1" id="KW-0472">Membrane</keyword>
<dbReference type="RefSeq" id="WP_114211171.1">
    <property type="nucleotide sequence ID" value="NZ_CP030841.1"/>
</dbReference>
<keyword evidence="1" id="KW-0812">Transmembrane</keyword>
<gene>
    <name evidence="2" type="ORF">ACPOL_6747</name>
</gene>
<protein>
    <submittedName>
        <fullName evidence="2">Uncharacterized protein</fullName>
    </submittedName>
</protein>
<dbReference type="OrthoDB" id="6810907at2"/>
<geneLocation type="plasmid" evidence="3">
    <name>pacpol1</name>
</geneLocation>
<feature type="transmembrane region" description="Helical" evidence="1">
    <location>
        <begin position="32"/>
        <end position="54"/>
    </location>
</feature>